<dbReference type="Pfam" id="PF00069">
    <property type="entry name" value="Pkinase"/>
    <property type="match status" value="1"/>
</dbReference>
<dbReference type="PANTHER" id="PTHR24346">
    <property type="entry name" value="MAP/MICROTUBULE AFFINITY-REGULATING KINASE"/>
    <property type="match status" value="1"/>
</dbReference>
<dbReference type="PROSITE" id="PS50011">
    <property type="entry name" value="PROTEIN_KINASE_DOM"/>
    <property type="match status" value="1"/>
</dbReference>
<protein>
    <recommendedName>
        <fullName evidence="3">Protein kinase domain-containing protein</fullName>
    </recommendedName>
</protein>
<evidence type="ECO:0000256" key="2">
    <source>
        <dbReference type="ARBA" id="ARBA00022840"/>
    </source>
</evidence>
<sequence length="293" mass="33508">MQTMSSFFGWLFCSKDSSMEILRNDRQFEPVRILKTGPHYKEILCNANGNLEVAIAKVFRGNAGMREYAKEFELLTDLKHTNIVEILSKNTLDGFHILVFRNLMKISGRIEMRILFPPGSVQSLFKDLLTGLNFLHEQKIAHRDICPENLLYTEDGVLKIAGLSNIAIIRDNIKQIQLKGFIRSGMYSAPECFKPAPYSGVEADIYSAGLTLYAMLVLYNPLSTEQPLHKRVIEIINETGKIDKLATNLLVDMLMALPNKRTSIPRYLQYPFFTTTIESAMPELLQKKRKQWI</sequence>
<evidence type="ECO:0000313" key="5">
    <source>
        <dbReference type="Proteomes" id="UP000827892"/>
    </source>
</evidence>
<dbReference type="InterPro" id="IPR011009">
    <property type="entry name" value="Kinase-like_dom_sf"/>
</dbReference>
<evidence type="ECO:0000313" key="4">
    <source>
        <dbReference type="EMBL" id="ULT85122.1"/>
    </source>
</evidence>
<dbReference type="SUPFAM" id="SSF56112">
    <property type="entry name" value="Protein kinase-like (PK-like)"/>
    <property type="match status" value="1"/>
</dbReference>
<dbReference type="GO" id="GO:0004672">
    <property type="term" value="F:protein kinase activity"/>
    <property type="evidence" value="ECO:0007669"/>
    <property type="project" value="InterPro"/>
</dbReference>
<reference evidence="4 5" key="1">
    <citation type="submission" date="2022-05" db="EMBL/GenBank/DDBJ databases">
        <title>Chromosome-level reference genomes for two strains of Caenorhabditis briggsae: an improved platform for comparative genomics.</title>
        <authorList>
            <person name="Stevens L."/>
            <person name="Andersen E.C."/>
        </authorList>
    </citation>
    <scope>NUCLEOTIDE SEQUENCE [LARGE SCALE GENOMIC DNA]</scope>
    <source>
        <strain evidence="4">QX1410_ONT</strain>
        <tissue evidence="4">Whole-organism</tissue>
    </source>
</reference>
<dbReference type="AlphaFoldDB" id="A0AAE8ZXH1"/>
<dbReference type="Gene3D" id="1.10.510.10">
    <property type="entry name" value="Transferase(Phosphotransferase) domain 1"/>
    <property type="match status" value="1"/>
</dbReference>
<dbReference type="Proteomes" id="UP000827892">
    <property type="component" value="Chromosome X"/>
</dbReference>
<dbReference type="PANTHER" id="PTHR24346:SF75">
    <property type="entry name" value="AURORA KINASE"/>
    <property type="match status" value="1"/>
</dbReference>
<organism evidence="4 5">
    <name type="scientific">Caenorhabditis briggsae</name>
    <dbReference type="NCBI Taxonomy" id="6238"/>
    <lineage>
        <taxon>Eukaryota</taxon>
        <taxon>Metazoa</taxon>
        <taxon>Ecdysozoa</taxon>
        <taxon>Nematoda</taxon>
        <taxon>Chromadorea</taxon>
        <taxon>Rhabditida</taxon>
        <taxon>Rhabditina</taxon>
        <taxon>Rhabditomorpha</taxon>
        <taxon>Rhabditoidea</taxon>
        <taxon>Rhabditidae</taxon>
        <taxon>Peloderinae</taxon>
        <taxon>Caenorhabditis</taxon>
    </lineage>
</organism>
<dbReference type="EMBL" id="CP090896">
    <property type="protein sequence ID" value="ULT85122.1"/>
    <property type="molecule type" value="Genomic_DNA"/>
</dbReference>
<dbReference type="SMART" id="SM00220">
    <property type="entry name" value="S_TKc"/>
    <property type="match status" value="1"/>
</dbReference>
<keyword evidence="2" id="KW-0067">ATP-binding</keyword>
<evidence type="ECO:0000256" key="1">
    <source>
        <dbReference type="ARBA" id="ARBA00022741"/>
    </source>
</evidence>
<evidence type="ECO:0000259" key="3">
    <source>
        <dbReference type="PROSITE" id="PS50011"/>
    </source>
</evidence>
<proteinExistence type="predicted"/>
<name>A0AAE8ZXH1_CAEBR</name>
<gene>
    <name evidence="4" type="ORF">L3Y34_013675</name>
</gene>
<dbReference type="InterPro" id="IPR000719">
    <property type="entry name" value="Prot_kinase_dom"/>
</dbReference>
<feature type="domain" description="Protein kinase" evidence="3">
    <location>
        <begin position="28"/>
        <end position="273"/>
    </location>
</feature>
<dbReference type="GO" id="GO:0005524">
    <property type="term" value="F:ATP binding"/>
    <property type="evidence" value="ECO:0007669"/>
    <property type="project" value="UniProtKB-KW"/>
</dbReference>
<keyword evidence="1" id="KW-0547">Nucleotide-binding</keyword>
<accession>A0AAE8ZXH1</accession>